<proteinExistence type="predicted"/>
<dbReference type="AlphaFoldDB" id="A0AAU8M9I1"/>
<sequence>MTPQEFVDAIRLVVSDAAISDTIDVISSPPGRKPNKKLVEISEFYNQQGTAEKKHIEEIIRKSVEEAVFGFFCVLDGVRAIEDSENKGALSLLYEGNMTIKLNVNADLHDRYNN</sequence>
<evidence type="ECO:0008006" key="2">
    <source>
        <dbReference type="Google" id="ProtNLM"/>
    </source>
</evidence>
<accession>A0AAU8M9I1</accession>
<gene>
    <name evidence="1" type="ORF">N027_25590</name>
</gene>
<dbReference type="RefSeq" id="WP_024657484.1">
    <property type="nucleotide sequence ID" value="NZ_CP159278.1"/>
</dbReference>
<evidence type="ECO:0000313" key="1">
    <source>
        <dbReference type="EMBL" id="XCN77757.1"/>
    </source>
</evidence>
<reference evidence="1" key="2">
    <citation type="submission" date="2024-07" db="EMBL/GenBank/DDBJ databases">
        <title>A complete genome sequence for Pseudomonas syringae USA007.</title>
        <authorList>
            <person name="Baltrus D.A."/>
        </authorList>
    </citation>
    <scope>NUCLEOTIDE SEQUENCE</scope>
    <source>
        <strain evidence="1">USA007</strain>
    </source>
</reference>
<organism evidence="1">
    <name type="scientific">Pseudomonas syringae USA007</name>
    <dbReference type="NCBI Taxonomy" id="1357288"/>
    <lineage>
        <taxon>Bacteria</taxon>
        <taxon>Pseudomonadati</taxon>
        <taxon>Pseudomonadota</taxon>
        <taxon>Gammaproteobacteria</taxon>
        <taxon>Pseudomonadales</taxon>
        <taxon>Pseudomonadaceae</taxon>
        <taxon>Pseudomonas</taxon>
        <taxon>Pseudomonas syringae</taxon>
    </lineage>
</organism>
<reference evidence="1" key="1">
    <citation type="journal article" date="2014" name="Genome Announc.">
        <title>Draft Genome Sequences of a Phylogenetically Diverse Suite of Pseudomonas syringae Strains from Multiple Source Populations.</title>
        <authorList>
            <person name="Baltrus D.A."/>
            <person name="Yourstone S."/>
            <person name="Lind A."/>
            <person name="Guilbaud C."/>
            <person name="Sands D.C."/>
            <person name="Jones C.D."/>
            <person name="Morris C.E."/>
            <person name="Dangl J.L."/>
        </authorList>
    </citation>
    <scope>NUCLEOTIDE SEQUENCE</scope>
    <source>
        <strain evidence="1">USA007</strain>
    </source>
</reference>
<name>A0AAU8M9I1_PSESX</name>
<protein>
    <recommendedName>
        <fullName evidence="2">Na+-translocating membrane potential-generating system MpsC domain-containing protein</fullName>
    </recommendedName>
</protein>
<dbReference type="EMBL" id="CP159278">
    <property type="protein sequence ID" value="XCN77757.1"/>
    <property type="molecule type" value="Genomic_DNA"/>
</dbReference>